<dbReference type="PANTHER" id="PTHR11328">
    <property type="entry name" value="MAJOR FACILITATOR SUPERFAMILY DOMAIN-CONTAINING PROTEIN"/>
    <property type="match status" value="1"/>
</dbReference>
<dbReference type="PANTHER" id="PTHR11328:SF24">
    <property type="entry name" value="MAJOR FACILITATOR SUPERFAMILY (MFS) PROFILE DOMAIN-CONTAINING PROTEIN"/>
    <property type="match status" value="1"/>
</dbReference>
<reference evidence="2" key="2">
    <citation type="journal article" date="2021" name="PeerJ">
        <title>Extensive microbial diversity within the chicken gut microbiome revealed by metagenomics and culture.</title>
        <authorList>
            <person name="Gilroy R."/>
            <person name="Ravi A."/>
            <person name="Getino M."/>
            <person name="Pursley I."/>
            <person name="Horton D.L."/>
            <person name="Alikhan N.F."/>
            <person name="Baker D."/>
            <person name="Gharbi K."/>
            <person name="Hall N."/>
            <person name="Watson M."/>
            <person name="Adriaenssens E.M."/>
            <person name="Foster-Nyarko E."/>
            <person name="Jarju S."/>
            <person name="Secka A."/>
            <person name="Antonio M."/>
            <person name="Oren A."/>
            <person name="Chaudhuri R.R."/>
            <person name="La Ragione R."/>
            <person name="Hildebrand F."/>
            <person name="Pallen M.J."/>
        </authorList>
    </citation>
    <scope>NUCLEOTIDE SEQUENCE</scope>
    <source>
        <strain evidence="2">CHK176-22527</strain>
    </source>
</reference>
<reference evidence="2" key="1">
    <citation type="submission" date="2020-10" db="EMBL/GenBank/DDBJ databases">
        <authorList>
            <person name="Gilroy R."/>
        </authorList>
    </citation>
    <scope>NUCLEOTIDE SEQUENCE</scope>
    <source>
        <strain evidence="2">CHK176-22527</strain>
    </source>
</reference>
<evidence type="ECO:0000256" key="1">
    <source>
        <dbReference type="SAM" id="Phobius"/>
    </source>
</evidence>
<protein>
    <submittedName>
        <fullName evidence="2">MFS transporter</fullName>
    </submittedName>
</protein>
<feature type="transmembrane region" description="Helical" evidence="1">
    <location>
        <begin position="48"/>
        <end position="69"/>
    </location>
</feature>
<keyword evidence="1" id="KW-1133">Transmembrane helix</keyword>
<name>A0A9D1HDZ2_9FIRM</name>
<dbReference type="GO" id="GO:0008643">
    <property type="term" value="P:carbohydrate transport"/>
    <property type="evidence" value="ECO:0007669"/>
    <property type="project" value="InterPro"/>
</dbReference>
<feature type="transmembrane region" description="Helical" evidence="1">
    <location>
        <begin position="12"/>
        <end position="36"/>
    </location>
</feature>
<feature type="transmembrane region" description="Helical" evidence="1">
    <location>
        <begin position="414"/>
        <end position="437"/>
    </location>
</feature>
<organism evidence="2 3">
    <name type="scientific">Candidatus Allocopromorpha excrementavium</name>
    <dbReference type="NCBI Taxonomy" id="2840741"/>
    <lineage>
        <taxon>Bacteria</taxon>
        <taxon>Bacillati</taxon>
        <taxon>Bacillota</taxon>
        <taxon>Clostridia</taxon>
        <taxon>Eubacteriales</taxon>
        <taxon>Eubacteriaceae</taxon>
        <taxon>Eubacteriaceae incertae sedis</taxon>
        <taxon>Candidatus Allocopromorpha</taxon>
    </lineage>
</organism>
<feature type="transmembrane region" description="Helical" evidence="1">
    <location>
        <begin position="277"/>
        <end position="297"/>
    </location>
</feature>
<dbReference type="Pfam" id="PF13347">
    <property type="entry name" value="MFS_2"/>
    <property type="match status" value="1"/>
</dbReference>
<dbReference type="AlphaFoldDB" id="A0A9D1HDZ2"/>
<dbReference type="GO" id="GO:0005886">
    <property type="term" value="C:plasma membrane"/>
    <property type="evidence" value="ECO:0007669"/>
    <property type="project" value="TreeGrafter"/>
</dbReference>
<gene>
    <name evidence="2" type="ORF">IAD12_05040</name>
</gene>
<proteinExistence type="predicted"/>
<feature type="transmembrane region" description="Helical" evidence="1">
    <location>
        <begin position="241"/>
        <end position="265"/>
    </location>
</feature>
<dbReference type="InterPro" id="IPR036259">
    <property type="entry name" value="MFS_trans_sf"/>
</dbReference>
<comment type="caution">
    <text evidence="2">The sequence shown here is derived from an EMBL/GenBank/DDBJ whole genome shotgun (WGS) entry which is preliminary data.</text>
</comment>
<dbReference type="GO" id="GO:0015293">
    <property type="term" value="F:symporter activity"/>
    <property type="evidence" value="ECO:0007669"/>
    <property type="project" value="InterPro"/>
</dbReference>
<dbReference type="EMBL" id="DVLX01000061">
    <property type="protein sequence ID" value="HIT99600.1"/>
    <property type="molecule type" value="Genomic_DNA"/>
</dbReference>
<evidence type="ECO:0000313" key="2">
    <source>
        <dbReference type="EMBL" id="HIT99600.1"/>
    </source>
</evidence>
<keyword evidence="1" id="KW-0812">Transmembrane</keyword>
<feature type="transmembrane region" description="Helical" evidence="1">
    <location>
        <begin position="81"/>
        <end position="98"/>
    </location>
</feature>
<feature type="transmembrane region" description="Helical" evidence="1">
    <location>
        <begin position="110"/>
        <end position="135"/>
    </location>
</feature>
<feature type="transmembrane region" description="Helical" evidence="1">
    <location>
        <begin position="304"/>
        <end position="324"/>
    </location>
</feature>
<evidence type="ECO:0000313" key="3">
    <source>
        <dbReference type="Proteomes" id="UP000824159"/>
    </source>
</evidence>
<sequence>MTDKKLSIGDKLGYAIGAFGDTVPLNIFNFYFLFFLTDIAGISPVKGGMISSVAVLWNAVCDPFVGFLSDKSCSRYGRRRSFMMKTIVPYGICMFLIFSDMPLPGSLKFLYFMVAAMGYWTCYTCYVIPFFALGGELTDDFEERTSIRAWGSAVGYALMIIALAVPPMIVDFVEKNLGGSSSHGWGTVGAVFSILIVAGMIVCVWRTKGKDTINTNQTEKFSFKNMISSYFQVMKLRPVRFLGITVLLWAMTSAAASGGAVYMLANNFNVTASQQSMFFVCIGGFSVLWAPVINGLGKKIDKKYVYCLSMIFSGAALCIFGIAGVKSYEIAILMAAFFTFGNTSFYTIYFSLMYDLNELDEYVNGEGRIGAVVGLLDLVQKCGTAISMQILGVFLQMGGYGIAGREAEACDKIIAANTLLPGAIGLAAGLFAVFYPVTKKRHEALKEALKLKKNGEKYSEEGFEKLLHR</sequence>
<dbReference type="SUPFAM" id="SSF103473">
    <property type="entry name" value="MFS general substrate transporter"/>
    <property type="match status" value="1"/>
</dbReference>
<dbReference type="InterPro" id="IPR039672">
    <property type="entry name" value="MFS_2"/>
</dbReference>
<dbReference type="Proteomes" id="UP000824159">
    <property type="component" value="Unassembled WGS sequence"/>
</dbReference>
<keyword evidence="1" id="KW-0472">Membrane</keyword>
<feature type="transmembrane region" description="Helical" evidence="1">
    <location>
        <begin position="185"/>
        <end position="205"/>
    </location>
</feature>
<feature type="transmembrane region" description="Helical" evidence="1">
    <location>
        <begin position="330"/>
        <end position="352"/>
    </location>
</feature>
<feature type="transmembrane region" description="Helical" evidence="1">
    <location>
        <begin position="147"/>
        <end position="165"/>
    </location>
</feature>
<accession>A0A9D1HDZ2</accession>
<dbReference type="Gene3D" id="1.20.1250.20">
    <property type="entry name" value="MFS general substrate transporter like domains"/>
    <property type="match status" value="2"/>
</dbReference>